<sequence>MFKSVKYLFVPVVLNLASCSNTNKAPLIKFSEDSTSIIIKNIDGASLFELRKDYKSNPDSVNFMAVILIPGETDSLQDEKIISGRTIMQGDSVTFKPETPFVKNKIYLVESYIGVSFADKNKLFTGTIKHNLEPHRQILKR</sequence>
<dbReference type="RefSeq" id="WP_269415570.1">
    <property type="nucleotide sequence ID" value="NZ_JAPWGL010000003.1"/>
</dbReference>
<accession>A0ABT4L0Z2</accession>
<reference evidence="1" key="1">
    <citation type="submission" date="2022-12" db="EMBL/GenBank/DDBJ databases">
        <title>Genome sequence of SJ11.</title>
        <authorList>
            <person name="Woo H."/>
        </authorList>
    </citation>
    <scope>NUCLEOTIDE SEQUENCE</scope>
    <source>
        <strain evidence="1">SJ11</strain>
    </source>
</reference>
<proteinExistence type="predicted"/>
<protein>
    <recommendedName>
        <fullName evidence="3">Lipoprotein</fullName>
    </recommendedName>
</protein>
<gene>
    <name evidence="1" type="ORF">O0931_10705</name>
</gene>
<evidence type="ECO:0000313" key="1">
    <source>
        <dbReference type="EMBL" id="MCZ4223768.1"/>
    </source>
</evidence>
<dbReference type="Proteomes" id="UP001144341">
    <property type="component" value="Unassembled WGS sequence"/>
</dbReference>
<evidence type="ECO:0000313" key="2">
    <source>
        <dbReference type="Proteomes" id="UP001144341"/>
    </source>
</evidence>
<evidence type="ECO:0008006" key="3">
    <source>
        <dbReference type="Google" id="ProtNLM"/>
    </source>
</evidence>
<keyword evidence="2" id="KW-1185">Reference proteome</keyword>
<name>A0ABT4L0Z2_9SPHI</name>
<dbReference type="EMBL" id="JAPWGL010000003">
    <property type="protein sequence ID" value="MCZ4223768.1"/>
    <property type="molecule type" value="Genomic_DNA"/>
</dbReference>
<organism evidence="1 2">
    <name type="scientific">Pedobacter rhodius</name>
    <dbReference type="NCBI Taxonomy" id="3004098"/>
    <lineage>
        <taxon>Bacteria</taxon>
        <taxon>Pseudomonadati</taxon>
        <taxon>Bacteroidota</taxon>
        <taxon>Sphingobacteriia</taxon>
        <taxon>Sphingobacteriales</taxon>
        <taxon>Sphingobacteriaceae</taxon>
        <taxon>Pedobacter</taxon>
    </lineage>
</organism>
<comment type="caution">
    <text evidence="1">The sequence shown here is derived from an EMBL/GenBank/DDBJ whole genome shotgun (WGS) entry which is preliminary data.</text>
</comment>